<dbReference type="EMBL" id="MZ348422">
    <property type="protein sequence ID" value="QYN80093.1"/>
    <property type="molecule type" value="Genomic_DNA"/>
</dbReference>
<name>A0AAE8BFI3_9CAUD</name>
<evidence type="ECO:0000313" key="1">
    <source>
        <dbReference type="EMBL" id="QYN80093.1"/>
    </source>
</evidence>
<dbReference type="RefSeq" id="YP_010676905.1">
    <property type="nucleotide sequence ID" value="NC_071015.1"/>
</dbReference>
<sequence>MAKVNKGFGKVVEAEIKDLVKNAEVHPDTHHIGFKIPSSFTEKKDYEFKNDVDVLDYAVDRINGLGLAVEAATTEIAHDQFGETKQEAWDGRLELFSGLTFNSDARLREVVGEDTIFGGTQTFIDHPHSEEMVAWYSDYRETNIARAKKLFD</sequence>
<proteinExistence type="predicted"/>
<keyword evidence="2" id="KW-1185">Reference proteome</keyword>
<dbReference type="GeneID" id="77953270"/>
<dbReference type="Proteomes" id="UP000828443">
    <property type="component" value="Segment"/>
</dbReference>
<reference evidence="1" key="1">
    <citation type="journal article" date="2021" name="Viruses">
        <title>Novel Viruses That Lyse Plant and Human Strains of Kosakonia cowanii.</title>
        <authorList>
            <person name="Petrzik K."/>
            <person name="Brazdova S."/>
            <person name="Krawczyk K."/>
        </authorList>
    </citation>
    <scope>NUCLEOTIDE SEQUENCE</scope>
</reference>
<organism evidence="1 2">
    <name type="scientific">Kosakonia phage Kc263</name>
    <dbReference type="NCBI Taxonomy" id="2863194"/>
    <lineage>
        <taxon>Viruses</taxon>
        <taxon>Duplodnaviria</taxon>
        <taxon>Heunggongvirae</taxon>
        <taxon>Uroviricota</taxon>
        <taxon>Caudoviricetes</taxon>
        <taxon>Chimalliviridae</taxon>
        <taxon>Branisovskavirus</taxon>
        <taxon>Branisovskavirus Kc263</taxon>
    </lineage>
</organism>
<protein>
    <submittedName>
        <fullName evidence="1">Uncharacterized protein</fullName>
    </submittedName>
</protein>
<dbReference type="KEGG" id="vg:77953270"/>
<evidence type="ECO:0000313" key="2">
    <source>
        <dbReference type="Proteomes" id="UP000828443"/>
    </source>
</evidence>
<accession>A0AAE8BFI3</accession>